<reference evidence="2 3" key="1">
    <citation type="submission" date="2020-05" db="EMBL/GenBank/DDBJ databases">
        <title>Genome sequence of Kribbella sandramycini ATCC 39419.</title>
        <authorList>
            <person name="Maclea K.S."/>
            <person name="Fair J.L."/>
        </authorList>
    </citation>
    <scope>NUCLEOTIDE SEQUENCE [LARGE SCALE GENOMIC DNA]</scope>
    <source>
        <strain evidence="2 3">ATCC 39419</strain>
    </source>
</reference>
<evidence type="ECO:0000313" key="1">
    <source>
        <dbReference type="EMBL" id="MBB6571578.1"/>
    </source>
</evidence>
<dbReference type="EMBL" id="JACHKF010000001">
    <property type="protein sequence ID" value="MBB6571578.1"/>
    <property type="molecule type" value="Genomic_DNA"/>
</dbReference>
<dbReference type="Proteomes" id="UP000534306">
    <property type="component" value="Unassembled WGS sequence"/>
</dbReference>
<dbReference type="AlphaFoldDB" id="A0A7Y4P3J7"/>
<proteinExistence type="predicted"/>
<dbReference type="EMBL" id="JABJRC010000008">
    <property type="protein sequence ID" value="NOL44224.1"/>
    <property type="molecule type" value="Genomic_DNA"/>
</dbReference>
<gene>
    <name evidence="1" type="ORF">HNR71_007215</name>
    <name evidence="2" type="ORF">HPO96_28650</name>
</gene>
<organism evidence="2 3">
    <name type="scientific">Kribbella sandramycini</name>
    <dbReference type="NCBI Taxonomy" id="60450"/>
    <lineage>
        <taxon>Bacteria</taxon>
        <taxon>Bacillati</taxon>
        <taxon>Actinomycetota</taxon>
        <taxon>Actinomycetes</taxon>
        <taxon>Propionibacteriales</taxon>
        <taxon>Kribbellaceae</taxon>
        <taxon>Kribbella</taxon>
    </lineage>
</organism>
<protein>
    <submittedName>
        <fullName evidence="2">Uncharacterized protein</fullName>
    </submittedName>
</protein>
<dbReference type="Proteomes" id="UP000553957">
    <property type="component" value="Unassembled WGS sequence"/>
</dbReference>
<evidence type="ECO:0000313" key="4">
    <source>
        <dbReference type="Proteomes" id="UP000553957"/>
    </source>
</evidence>
<evidence type="ECO:0000313" key="2">
    <source>
        <dbReference type="EMBL" id="NOL44224.1"/>
    </source>
</evidence>
<sequence>MNTKYQPQRLAWRLSSQLKKRNTIPAVGVVLSILVVLGGCGGPSERGSATPTVTVTATISPTPGMSVQQVASKVAGLRAKNQKLVEDFEQMCDLTKWDDSLVEAQAVACSLVVQRAPLEGQVAAKTLTIADPPAELSELLATTRASASSLGKVSSKRCESAPNSDDCIMVERFKASQAAESFHLAFAVWEPYL</sequence>
<comment type="caution">
    <text evidence="2">The sequence shown here is derived from an EMBL/GenBank/DDBJ whole genome shotgun (WGS) entry which is preliminary data.</text>
</comment>
<accession>A0A7Y4P3J7</accession>
<evidence type="ECO:0000313" key="3">
    <source>
        <dbReference type="Proteomes" id="UP000534306"/>
    </source>
</evidence>
<keyword evidence="3" id="KW-1185">Reference proteome</keyword>
<dbReference type="RefSeq" id="WP_171677475.1">
    <property type="nucleotide sequence ID" value="NZ_BAAAGT010000016.1"/>
</dbReference>
<name>A0A7Y4P3J7_9ACTN</name>
<reference evidence="1 4" key="2">
    <citation type="submission" date="2020-08" db="EMBL/GenBank/DDBJ databases">
        <title>Sequencing the genomes of 1000 actinobacteria strains.</title>
        <authorList>
            <person name="Klenk H.-P."/>
        </authorList>
    </citation>
    <scope>NUCLEOTIDE SEQUENCE [LARGE SCALE GENOMIC DNA]</scope>
    <source>
        <strain evidence="1 4">DSM 15626</strain>
    </source>
</reference>